<protein>
    <submittedName>
        <fullName evidence="8">RNA polymerase sigma factor</fullName>
    </submittedName>
</protein>
<feature type="region of interest" description="Disordered" evidence="5">
    <location>
        <begin position="267"/>
        <end position="294"/>
    </location>
</feature>
<dbReference type="NCBIfam" id="TIGR02937">
    <property type="entry name" value="sigma70-ECF"/>
    <property type="match status" value="1"/>
</dbReference>
<feature type="compositionally biased region" description="Low complexity" evidence="5">
    <location>
        <begin position="395"/>
        <end position="440"/>
    </location>
</feature>
<dbReference type="EMBL" id="CP115149">
    <property type="protein sequence ID" value="WBL37366.1"/>
    <property type="molecule type" value="Genomic_DNA"/>
</dbReference>
<evidence type="ECO:0000256" key="1">
    <source>
        <dbReference type="ARBA" id="ARBA00010641"/>
    </source>
</evidence>
<feature type="compositionally biased region" description="Low complexity" evidence="5">
    <location>
        <begin position="279"/>
        <end position="288"/>
    </location>
</feature>
<dbReference type="InterPro" id="IPR041916">
    <property type="entry name" value="Anti_sigma_zinc_sf"/>
</dbReference>
<evidence type="ECO:0000259" key="7">
    <source>
        <dbReference type="Pfam" id="PF08281"/>
    </source>
</evidence>
<dbReference type="RefSeq" id="WP_270057879.1">
    <property type="nucleotide sequence ID" value="NZ_CP115149.1"/>
</dbReference>
<evidence type="ECO:0000256" key="3">
    <source>
        <dbReference type="ARBA" id="ARBA00023082"/>
    </source>
</evidence>
<keyword evidence="3" id="KW-0731">Sigma factor</keyword>
<keyword evidence="2" id="KW-0805">Transcription regulation</keyword>
<evidence type="ECO:0000256" key="2">
    <source>
        <dbReference type="ARBA" id="ARBA00023015"/>
    </source>
</evidence>
<dbReference type="InterPro" id="IPR013324">
    <property type="entry name" value="RNA_pol_sigma_r3/r4-like"/>
</dbReference>
<comment type="similarity">
    <text evidence="1">Belongs to the sigma-70 factor family. ECF subfamily.</text>
</comment>
<sequence length="640" mass="63656">MTQLTDADLVEAAQGGDREALAQLYERYFDAVYDFAARMVRNRDEAADIAQETFLKAMNALGGLKQGASFRSWLFSIARNTALNRLERRGRTRPLAVIDAEGEEFAFDVVDPSRFASPQEAAEAAAAAKLVWEAAAGLDPRQLSLLDLHLRQGLDAEEIAAALGITRNNAYVLLHRLKKAVESAISAYVLWKQAGERCEELAAVLAPAAAAGAMTPAVRKAVDRHVERCGECRERRRRLAPLAVFGGLAPVAAPPGVRAAGLEQLLRAPGPRPQPRPADPAARQAPPQGGHGFTSPGFLRAGALLGVAAGVLLLALVLPFSPLALTRDDGSGARQGSPDFATPAAGGGSQTIIVPVSPSPGTAAGGGSPSPSAGGAGSSPTAGVSPSPGGGPGGASPTAAPAGGSAPAPTPTAAGASPTPTAPGATATATPTAAPSATPTPCAPSLSLPPGTGTLVIPAGGQASFQLQNATGCAAEYSLAPSAPWLIGPAGGSIPAYGSVTITLRVDGTALPADEGDYPAAVTVTGPANSFAVPVIGRRGGQPPQFLSASMTCGTAGGAPSVTLTAQVADDIGVVRVTATFTAGGETVTVDLGHAGGLQWGAGLALDGQGAGPVTFTAYDGAGRQATLAVAPAGCGGGGR</sequence>
<dbReference type="Gene3D" id="1.10.1740.10">
    <property type="match status" value="1"/>
</dbReference>
<organism evidence="8 9">
    <name type="scientific">Tepidiforma flava</name>
    <dbReference type="NCBI Taxonomy" id="3004094"/>
    <lineage>
        <taxon>Bacteria</taxon>
        <taxon>Bacillati</taxon>
        <taxon>Chloroflexota</taxon>
        <taxon>Tepidiformia</taxon>
        <taxon>Tepidiformales</taxon>
        <taxon>Tepidiformaceae</taxon>
        <taxon>Tepidiforma</taxon>
    </lineage>
</organism>
<dbReference type="Gene3D" id="1.10.10.10">
    <property type="entry name" value="Winged helix-like DNA-binding domain superfamily/Winged helix DNA-binding domain"/>
    <property type="match status" value="1"/>
</dbReference>
<dbReference type="Pfam" id="PF04542">
    <property type="entry name" value="Sigma70_r2"/>
    <property type="match status" value="1"/>
</dbReference>
<keyword evidence="4" id="KW-0804">Transcription</keyword>
<keyword evidence="9" id="KW-1185">Reference proteome</keyword>
<evidence type="ECO:0000313" key="9">
    <source>
        <dbReference type="Proteomes" id="UP001212803"/>
    </source>
</evidence>
<name>A0ABY7M9Y5_9CHLR</name>
<feature type="compositionally biased region" description="Low complexity" evidence="5">
    <location>
        <begin position="369"/>
        <end position="387"/>
    </location>
</feature>
<dbReference type="PANTHER" id="PTHR43133:SF51">
    <property type="entry name" value="RNA POLYMERASE SIGMA FACTOR"/>
    <property type="match status" value="1"/>
</dbReference>
<dbReference type="InterPro" id="IPR007627">
    <property type="entry name" value="RNA_pol_sigma70_r2"/>
</dbReference>
<feature type="domain" description="RNA polymerase sigma factor 70 region 4 type 2" evidence="7">
    <location>
        <begin position="131"/>
        <end position="180"/>
    </location>
</feature>
<evidence type="ECO:0000259" key="6">
    <source>
        <dbReference type="Pfam" id="PF04542"/>
    </source>
</evidence>
<dbReference type="InterPro" id="IPR014284">
    <property type="entry name" value="RNA_pol_sigma-70_dom"/>
</dbReference>
<proteinExistence type="inferred from homology"/>
<dbReference type="SUPFAM" id="SSF88659">
    <property type="entry name" value="Sigma3 and sigma4 domains of RNA polymerase sigma factors"/>
    <property type="match status" value="1"/>
</dbReference>
<evidence type="ECO:0000313" key="8">
    <source>
        <dbReference type="EMBL" id="WBL37366.1"/>
    </source>
</evidence>
<dbReference type="SUPFAM" id="SSF88946">
    <property type="entry name" value="Sigma2 domain of RNA polymerase sigma factors"/>
    <property type="match status" value="1"/>
</dbReference>
<feature type="domain" description="RNA polymerase sigma-70 region 2" evidence="6">
    <location>
        <begin position="24"/>
        <end position="92"/>
    </location>
</feature>
<reference evidence="8 9" key="1">
    <citation type="journal article" date="2023" name="ISME J.">
        <title>Thermophilic Dehalococcoidia with unusual traits shed light on an unexpected past.</title>
        <authorList>
            <person name="Palmer M."/>
            <person name="Covington J.K."/>
            <person name="Zhou E.M."/>
            <person name="Thomas S.C."/>
            <person name="Habib N."/>
            <person name="Seymour C.O."/>
            <person name="Lai D."/>
            <person name="Johnston J."/>
            <person name="Hashimi A."/>
            <person name="Jiao J.Y."/>
            <person name="Muok A.R."/>
            <person name="Liu L."/>
            <person name="Xian W.D."/>
            <person name="Zhi X.Y."/>
            <person name="Li M.M."/>
            <person name="Silva L.P."/>
            <person name="Bowen B.P."/>
            <person name="Louie K."/>
            <person name="Briegel A."/>
            <person name="Pett-Ridge J."/>
            <person name="Weber P.K."/>
            <person name="Tocheva E.I."/>
            <person name="Woyke T."/>
            <person name="Northen T.R."/>
            <person name="Mayali X."/>
            <person name="Li W.J."/>
            <person name="Hedlund B.P."/>
        </authorList>
    </citation>
    <scope>NUCLEOTIDE SEQUENCE [LARGE SCALE GENOMIC DNA]</scope>
    <source>
        <strain evidence="8 9">YIM 72310</strain>
    </source>
</reference>
<accession>A0ABY7M9Y5</accession>
<feature type="region of interest" description="Disordered" evidence="5">
    <location>
        <begin position="328"/>
        <end position="446"/>
    </location>
</feature>
<dbReference type="InterPro" id="IPR036388">
    <property type="entry name" value="WH-like_DNA-bd_sf"/>
</dbReference>
<evidence type="ECO:0000256" key="5">
    <source>
        <dbReference type="SAM" id="MobiDB-lite"/>
    </source>
</evidence>
<dbReference type="Pfam" id="PF08281">
    <property type="entry name" value="Sigma70_r4_2"/>
    <property type="match status" value="1"/>
</dbReference>
<dbReference type="PANTHER" id="PTHR43133">
    <property type="entry name" value="RNA POLYMERASE ECF-TYPE SIGMA FACTO"/>
    <property type="match status" value="1"/>
</dbReference>
<gene>
    <name evidence="8" type="ORF">O0235_07270</name>
</gene>
<dbReference type="InterPro" id="IPR013325">
    <property type="entry name" value="RNA_pol_sigma_r2"/>
</dbReference>
<dbReference type="InterPro" id="IPR039425">
    <property type="entry name" value="RNA_pol_sigma-70-like"/>
</dbReference>
<dbReference type="Gene3D" id="1.10.10.1320">
    <property type="entry name" value="Anti-sigma factor, zinc-finger domain"/>
    <property type="match status" value="1"/>
</dbReference>
<dbReference type="InterPro" id="IPR013249">
    <property type="entry name" value="RNA_pol_sigma70_r4_t2"/>
</dbReference>
<evidence type="ECO:0000256" key="4">
    <source>
        <dbReference type="ARBA" id="ARBA00023163"/>
    </source>
</evidence>
<dbReference type="Proteomes" id="UP001212803">
    <property type="component" value="Chromosome"/>
</dbReference>